<dbReference type="Proteomes" id="UP001369086">
    <property type="component" value="Unassembled WGS sequence"/>
</dbReference>
<keyword evidence="3" id="KW-0256">Endoplasmic reticulum</keyword>
<name>A0ABR0ZWJ6_HUSHU</name>
<keyword evidence="11" id="KW-1185">Reference proteome</keyword>
<dbReference type="InterPro" id="IPR007794">
    <property type="entry name" value="Rib_rcpt_KP"/>
</dbReference>
<feature type="compositionally biased region" description="Basic and acidic residues" evidence="7">
    <location>
        <begin position="215"/>
        <end position="226"/>
    </location>
</feature>
<feature type="compositionally biased region" description="Basic and acidic residues" evidence="7">
    <location>
        <begin position="892"/>
        <end position="907"/>
    </location>
</feature>
<feature type="region of interest" description="Disordered" evidence="7">
    <location>
        <begin position="878"/>
        <end position="907"/>
    </location>
</feature>
<evidence type="ECO:0000256" key="3">
    <source>
        <dbReference type="ARBA" id="ARBA00022824"/>
    </source>
</evidence>
<sequence length="907" mass="101545">MDIYDPQTLGFMVFGGFMVISAIGIVLVSTFSMKETSYEEALAKQRKEQEKHQPKSEKKKKEKLAEKGKAKKKKEDKPNGKLPESEPAQETVSESEPEVTAVVPEPAVPETPVDAPRQVLQEQPAPSPKDKKKKEKKVAKVEPATSPVVPSHQALVSKPTPMLEAVTKEVPVMAVPPVGALQSAPVAPTKKPEVVASNNDTKQEGASKKKSVSKKKAEPIPPDSHDGPLYLPYKALVSTVSSMAFSEGEAQRLIEILTDKAGIVQDTWHTATQKGDPVTALKRQLEEKEKLLSAEQEDAAAAKNKLRELTKELTAEKTKVASVECKLKEQLASREQEIAALQARMQASYQDHVTETQQLQTKVRTLQEQLENGPNAQLARLQQENSILRDALNQATSQTESKQNAELAKLRQECTKLTKDLSDQSEALQQDEQQKKALEAKVAAFEKQISQLQSTQQDNESTLQKRLDEVTEELRKTQSNNTSLLSDLEKAKKELKNLTDLQSKVSSGEAELKSKWEEVESLKTQLSEANAEKVQLEERIRSIETLLEAGQSKESEKDQELQLARAAETEQLQNSLKEKDAQVSLLEKEILQLKETFEQQANINNANAEQQLRALQKEMRETLQTLFPQVSVATDQTNWLEEFKQKAQEDLIQQTATTTESPELALQLKEAEECQSTLQAECEQYRSVLAETEGMLKDLQKSVEEEELVWRAKLAESEEQLKKAQGRVQDLEEAMENLKLECQSTEQMKVQVSLLEDQLETAASECQNYSEEVSLLGDLLSEAQRQLEIATSDVQKQSEELALVRQHLSEMKNHVQDGEAVWSQTEQAEQKPDKLKSQLEQTVEKLEHEQTLRQKVPDELDQAQKLASDLQTELDLLRAAEDSVTSDPEDVTQFKDQDGESKEGTSV</sequence>
<proteinExistence type="predicted"/>
<dbReference type="InterPro" id="IPR040248">
    <property type="entry name" value="RRBP1"/>
</dbReference>
<keyword evidence="5 8" id="KW-0472">Membrane</keyword>
<dbReference type="EMBL" id="JAHFZB010000006">
    <property type="protein sequence ID" value="KAK6489192.1"/>
    <property type="molecule type" value="Genomic_DNA"/>
</dbReference>
<evidence type="ECO:0000256" key="7">
    <source>
        <dbReference type="SAM" id="MobiDB-lite"/>
    </source>
</evidence>
<organism evidence="10 11">
    <name type="scientific">Huso huso</name>
    <name type="common">Beluga</name>
    <name type="synonym">Acipenser huso</name>
    <dbReference type="NCBI Taxonomy" id="61971"/>
    <lineage>
        <taxon>Eukaryota</taxon>
        <taxon>Metazoa</taxon>
        <taxon>Chordata</taxon>
        <taxon>Craniata</taxon>
        <taxon>Vertebrata</taxon>
        <taxon>Euteleostomi</taxon>
        <taxon>Actinopterygii</taxon>
        <taxon>Chondrostei</taxon>
        <taxon>Acipenseriformes</taxon>
        <taxon>Acipenseridae</taxon>
        <taxon>Huso</taxon>
    </lineage>
</organism>
<evidence type="ECO:0000256" key="8">
    <source>
        <dbReference type="SAM" id="Phobius"/>
    </source>
</evidence>
<comment type="subcellular location">
    <subcellularLocation>
        <location evidence="1">Endoplasmic reticulum membrane</location>
        <topology evidence="1">Single-pass membrane protein</topology>
    </subcellularLocation>
</comment>
<dbReference type="Pfam" id="PF05104">
    <property type="entry name" value="Rib_recp_KP_reg"/>
    <property type="match status" value="1"/>
</dbReference>
<evidence type="ECO:0000256" key="1">
    <source>
        <dbReference type="ARBA" id="ARBA00004389"/>
    </source>
</evidence>
<dbReference type="PANTHER" id="PTHR18939:SF4">
    <property type="entry name" value="RIBOSOME-BINDING PROTEIN 1"/>
    <property type="match status" value="1"/>
</dbReference>
<feature type="region of interest" description="Disordered" evidence="7">
    <location>
        <begin position="37"/>
        <end position="155"/>
    </location>
</feature>
<feature type="coiled-coil region" evidence="6">
    <location>
        <begin position="278"/>
        <end position="625"/>
    </location>
</feature>
<feature type="compositionally biased region" description="Low complexity" evidence="7">
    <location>
        <begin position="90"/>
        <end position="116"/>
    </location>
</feature>
<reference evidence="10 11" key="1">
    <citation type="submission" date="2021-05" db="EMBL/GenBank/DDBJ databases">
        <authorList>
            <person name="Zahm M."/>
            <person name="Klopp C."/>
            <person name="Cabau C."/>
            <person name="Kuhl H."/>
            <person name="Suciu R."/>
            <person name="Ciorpac M."/>
            <person name="Holostenco D."/>
            <person name="Gessner J."/>
            <person name="Wuertz S."/>
            <person name="Hohne C."/>
            <person name="Stock M."/>
            <person name="Gislard M."/>
            <person name="Lluch J."/>
            <person name="Milhes M."/>
            <person name="Lampietro C."/>
            <person name="Lopez Roques C."/>
            <person name="Donnadieu C."/>
            <person name="Du K."/>
            <person name="Schartl M."/>
            <person name="Guiguen Y."/>
        </authorList>
    </citation>
    <scope>NUCLEOTIDE SEQUENCE [LARGE SCALE GENOMIC DNA]</scope>
    <source>
        <strain evidence="10">Hh-F2</strain>
        <tissue evidence="10">Blood</tissue>
    </source>
</reference>
<evidence type="ECO:0000313" key="10">
    <source>
        <dbReference type="EMBL" id="KAK6489192.1"/>
    </source>
</evidence>
<keyword evidence="4 8" id="KW-1133">Transmembrane helix</keyword>
<evidence type="ECO:0000256" key="4">
    <source>
        <dbReference type="ARBA" id="ARBA00022989"/>
    </source>
</evidence>
<accession>A0ABR0ZWJ6</accession>
<comment type="caution">
    <text evidence="10">The sequence shown here is derived from an EMBL/GenBank/DDBJ whole genome shotgun (WGS) entry which is preliminary data.</text>
</comment>
<evidence type="ECO:0000313" key="11">
    <source>
        <dbReference type="Proteomes" id="UP001369086"/>
    </source>
</evidence>
<feature type="region of interest" description="Disordered" evidence="7">
    <location>
        <begin position="182"/>
        <end position="228"/>
    </location>
</feature>
<keyword evidence="6" id="KW-0175">Coiled coil</keyword>
<evidence type="ECO:0000256" key="6">
    <source>
        <dbReference type="SAM" id="Coils"/>
    </source>
</evidence>
<feature type="transmembrane region" description="Helical" evidence="8">
    <location>
        <begin position="9"/>
        <end position="31"/>
    </location>
</feature>
<feature type="coiled-coil region" evidence="6">
    <location>
        <begin position="682"/>
        <end position="800"/>
    </location>
</feature>
<evidence type="ECO:0000259" key="9">
    <source>
        <dbReference type="Pfam" id="PF05104"/>
    </source>
</evidence>
<feature type="domain" description="Ribosome receptor lysine/proline rich" evidence="9">
    <location>
        <begin position="33"/>
        <end position="159"/>
    </location>
</feature>
<keyword evidence="2 8" id="KW-0812">Transmembrane</keyword>
<feature type="compositionally biased region" description="Basic and acidic residues" evidence="7">
    <location>
        <begin position="63"/>
        <end position="79"/>
    </location>
</feature>
<gene>
    <name evidence="10" type="ORF">HHUSO_G8221</name>
</gene>
<feature type="compositionally biased region" description="Basic and acidic residues" evidence="7">
    <location>
        <begin position="41"/>
        <end position="56"/>
    </location>
</feature>
<dbReference type="PANTHER" id="PTHR18939">
    <property type="entry name" value="RIBOSOME BINDING PROTEIN-1"/>
    <property type="match status" value="1"/>
</dbReference>
<protein>
    <submittedName>
        <fullName evidence="10">Ribosome-binding protein 1 isoform X1</fullName>
    </submittedName>
</protein>
<evidence type="ECO:0000256" key="5">
    <source>
        <dbReference type="ARBA" id="ARBA00023136"/>
    </source>
</evidence>
<evidence type="ECO:0000256" key="2">
    <source>
        <dbReference type="ARBA" id="ARBA00022692"/>
    </source>
</evidence>